<sequence length="195" mass="21200">MGRTIAFSHKEIRTMQKRADYLLDLSEDALSSLPGRPEPGFKRWIKKVPVGPTLFVFAWNFPYLTIVNVLVPALLTGNSVILKPSPRTPLVGARIAEIFAEAGSPADVLQVTQSGDPVVLGQLVNMPVIQAVSFTGSTAGGLAVREAAARRTILLNLEIGGNNPGNVRVGADLKYVARSTCSWRCLQRRTELLHR</sequence>
<name>A0AA37LWE0_9PEZI</name>
<evidence type="ECO:0000256" key="1">
    <source>
        <dbReference type="PROSITE-ProRule" id="PRU10007"/>
    </source>
</evidence>
<dbReference type="InterPro" id="IPR029510">
    <property type="entry name" value="Ald_DH_CS_GLU"/>
</dbReference>
<protein>
    <submittedName>
        <fullName evidence="4">Phenylacetaldehyde dehydrogenase</fullName>
    </submittedName>
</protein>
<organism evidence="4 5">
    <name type="scientific">Colletotrichum liriopes</name>
    <dbReference type="NCBI Taxonomy" id="708192"/>
    <lineage>
        <taxon>Eukaryota</taxon>
        <taxon>Fungi</taxon>
        <taxon>Dikarya</taxon>
        <taxon>Ascomycota</taxon>
        <taxon>Pezizomycotina</taxon>
        <taxon>Sordariomycetes</taxon>
        <taxon>Hypocreomycetidae</taxon>
        <taxon>Glomerellales</taxon>
        <taxon>Glomerellaceae</taxon>
        <taxon>Colletotrichum</taxon>
        <taxon>Colletotrichum spaethianum species complex</taxon>
    </lineage>
</organism>
<dbReference type="SUPFAM" id="SSF53720">
    <property type="entry name" value="ALDH-like"/>
    <property type="match status" value="1"/>
</dbReference>
<comment type="similarity">
    <text evidence="2">Belongs to the aldehyde dehydrogenase family.</text>
</comment>
<dbReference type="InterPro" id="IPR016162">
    <property type="entry name" value="Ald_DH_N"/>
</dbReference>
<dbReference type="GO" id="GO:0016491">
    <property type="term" value="F:oxidoreductase activity"/>
    <property type="evidence" value="ECO:0007669"/>
    <property type="project" value="UniProtKB-KW"/>
</dbReference>
<comment type="caution">
    <text evidence="4">The sequence shown here is derived from an EMBL/GenBank/DDBJ whole genome shotgun (WGS) entry which is preliminary data.</text>
</comment>
<evidence type="ECO:0000313" key="4">
    <source>
        <dbReference type="EMBL" id="GJC86428.1"/>
    </source>
</evidence>
<dbReference type="AlphaFoldDB" id="A0AA37LWE0"/>
<dbReference type="InterPro" id="IPR015590">
    <property type="entry name" value="Aldehyde_DH_dom"/>
</dbReference>
<proteinExistence type="inferred from homology"/>
<feature type="active site" evidence="1">
    <location>
        <position position="158"/>
    </location>
</feature>
<evidence type="ECO:0000313" key="5">
    <source>
        <dbReference type="Proteomes" id="UP001055172"/>
    </source>
</evidence>
<dbReference type="PANTHER" id="PTHR42804:SF1">
    <property type="entry name" value="ALDEHYDE DEHYDROGENASE-RELATED"/>
    <property type="match status" value="1"/>
</dbReference>
<keyword evidence="5" id="KW-1185">Reference proteome</keyword>
<keyword evidence="2" id="KW-0560">Oxidoreductase</keyword>
<dbReference type="Gene3D" id="3.40.605.10">
    <property type="entry name" value="Aldehyde Dehydrogenase, Chain A, domain 1"/>
    <property type="match status" value="1"/>
</dbReference>
<reference evidence="4 5" key="1">
    <citation type="submission" date="2021-07" db="EMBL/GenBank/DDBJ databases">
        <title>Genome data of Colletotrichum spaethianum.</title>
        <authorList>
            <person name="Utami Y.D."/>
            <person name="Hiruma K."/>
        </authorList>
    </citation>
    <scope>NUCLEOTIDE SEQUENCE [LARGE SCALE GENOMIC DNA]</scope>
    <source>
        <strain evidence="4 5">MAFF 242679</strain>
    </source>
</reference>
<dbReference type="PANTHER" id="PTHR42804">
    <property type="entry name" value="ALDEHYDE DEHYDROGENASE"/>
    <property type="match status" value="1"/>
</dbReference>
<feature type="domain" description="Aldehyde dehydrogenase" evidence="3">
    <location>
        <begin position="1"/>
        <end position="180"/>
    </location>
</feature>
<accession>A0AA37LWE0</accession>
<dbReference type="Proteomes" id="UP001055172">
    <property type="component" value="Unassembled WGS sequence"/>
</dbReference>
<dbReference type="EMBL" id="BPPX01000021">
    <property type="protein sequence ID" value="GJC86428.1"/>
    <property type="molecule type" value="Genomic_DNA"/>
</dbReference>
<dbReference type="InterPro" id="IPR016161">
    <property type="entry name" value="Ald_DH/histidinol_DH"/>
</dbReference>
<gene>
    <name evidence="4" type="ORF">ColLi_09266</name>
</gene>
<evidence type="ECO:0000256" key="2">
    <source>
        <dbReference type="RuleBase" id="RU003345"/>
    </source>
</evidence>
<dbReference type="PROSITE" id="PS00687">
    <property type="entry name" value="ALDEHYDE_DEHYDR_GLU"/>
    <property type="match status" value="1"/>
</dbReference>
<evidence type="ECO:0000259" key="3">
    <source>
        <dbReference type="Pfam" id="PF00171"/>
    </source>
</evidence>
<dbReference type="Pfam" id="PF00171">
    <property type="entry name" value="Aldedh"/>
    <property type="match status" value="1"/>
</dbReference>